<accession>A0A8T1VL87</accession>
<dbReference type="EMBL" id="JAGDFM010000221">
    <property type="protein sequence ID" value="KAG7382065.1"/>
    <property type="molecule type" value="Genomic_DNA"/>
</dbReference>
<gene>
    <name evidence="2" type="ORF">PHYPSEUDO_005331</name>
</gene>
<feature type="compositionally biased region" description="Polar residues" evidence="1">
    <location>
        <begin position="14"/>
        <end position="25"/>
    </location>
</feature>
<feature type="region of interest" description="Disordered" evidence="1">
    <location>
        <begin position="55"/>
        <end position="102"/>
    </location>
</feature>
<dbReference type="OrthoDB" id="123046at2759"/>
<keyword evidence="3" id="KW-1185">Reference proteome</keyword>
<protein>
    <submittedName>
        <fullName evidence="2">Uncharacterized protein</fullName>
    </submittedName>
</protein>
<dbReference type="AlphaFoldDB" id="A0A8T1VL87"/>
<feature type="compositionally biased region" description="Basic residues" evidence="1">
    <location>
        <begin position="60"/>
        <end position="69"/>
    </location>
</feature>
<proteinExistence type="predicted"/>
<sequence>MNVRRLLSAPPNSPDSTATQHKSSNAKIGIPFLLCGEPDNQNEHQPDAVVCRPHEATKRAAQKAKRGKRPLPPAHSTPSTLSVIPDKDRKRSYRLSTKQRVRREENGALESRMYNLTLDVNNLKQEVRYLQERRDLHFTRIVVARQHAQTEAVGMVAQLFRLFCDETCGTNEVTPDDRSIFLSRVHSRLTDRCAGGRDGVPHFMLSWRNFKALFTHRSYIVRSIRLVSHVGPQEDAEDEDPRDASCCAGVASVLDEARRRCGPGGGCVVESVGAFAGRLKRDTIATISPRLLQDETLGVRLVGQKLSCPLRMTAYFDADGQLVDHVAEFDVIGALDAVVDIR</sequence>
<feature type="region of interest" description="Disordered" evidence="1">
    <location>
        <begin position="1"/>
        <end position="25"/>
    </location>
</feature>
<comment type="caution">
    <text evidence="2">The sequence shown here is derived from an EMBL/GenBank/DDBJ whole genome shotgun (WGS) entry which is preliminary data.</text>
</comment>
<reference evidence="2" key="1">
    <citation type="submission" date="2021-02" db="EMBL/GenBank/DDBJ databases">
        <authorList>
            <person name="Palmer J.M."/>
        </authorList>
    </citation>
    <scope>NUCLEOTIDE SEQUENCE</scope>
    <source>
        <strain evidence="2">SCRP734</strain>
    </source>
</reference>
<evidence type="ECO:0000313" key="3">
    <source>
        <dbReference type="Proteomes" id="UP000694044"/>
    </source>
</evidence>
<feature type="compositionally biased region" description="Basic residues" evidence="1">
    <location>
        <begin position="90"/>
        <end position="101"/>
    </location>
</feature>
<evidence type="ECO:0000256" key="1">
    <source>
        <dbReference type="SAM" id="MobiDB-lite"/>
    </source>
</evidence>
<organism evidence="2 3">
    <name type="scientific">Phytophthora pseudosyringae</name>
    <dbReference type="NCBI Taxonomy" id="221518"/>
    <lineage>
        <taxon>Eukaryota</taxon>
        <taxon>Sar</taxon>
        <taxon>Stramenopiles</taxon>
        <taxon>Oomycota</taxon>
        <taxon>Peronosporomycetes</taxon>
        <taxon>Peronosporales</taxon>
        <taxon>Peronosporaceae</taxon>
        <taxon>Phytophthora</taxon>
    </lineage>
</organism>
<name>A0A8T1VL87_9STRA</name>
<dbReference type="Proteomes" id="UP000694044">
    <property type="component" value="Unassembled WGS sequence"/>
</dbReference>
<evidence type="ECO:0000313" key="2">
    <source>
        <dbReference type="EMBL" id="KAG7382065.1"/>
    </source>
</evidence>